<dbReference type="RefSeq" id="WP_379873479.1">
    <property type="nucleotide sequence ID" value="NZ_JBHTBH010000014.1"/>
</dbReference>
<organism evidence="1 2">
    <name type="scientific">Marinactinospora rubrisoli</name>
    <dbReference type="NCBI Taxonomy" id="2715399"/>
    <lineage>
        <taxon>Bacteria</taxon>
        <taxon>Bacillati</taxon>
        <taxon>Actinomycetota</taxon>
        <taxon>Actinomycetes</taxon>
        <taxon>Streptosporangiales</taxon>
        <taxon>Nocardiopsidaceae</taxon>
        <taxon>Marinactinospora</taxon>
    </lineage>
</organism>
<proteinExistence type="predicted"/>
<reference evidence="2" key="1">
    <citation type="journal article" date="2019" name="Int. J. Syst. Evol. Microbiol.">
        <title>The Global Catalogue of Microorganisms (GCM) 10K type strain sequencing project: providing services to taxonomists for standard genome sequencing and annotation.</title>
        <authorList>
            <consortium name="The Broad Institute Genomics Platform"/>
            <consortium name="The Broad Institute Genome Sequencing Center for Infectious Disease"/>
            <person name="Wu L."/>
            <person name="Ma J."/>
        </authorList>
    </citation>
    <scope>NUCLEOTIDE SEQUENCE [LARGE SCALE GENOMIC DNA]</scope>
    <source>
        <strain evidence="2">CGMCC 4.7382</strain>
    </source>
</reference>
<keyword evidence="2" id="KW-1185">Reference proteome</keyword>
<evidence type="ECO:0000313" key="2">
    <source>
        <dbReference type="Proteomes" id="UP001596540"/>
    </source>
</evidence>
<dbReference type="Proteomes" id="UP001596540">
    <property type="component" value="Unassembled WGS sequence"/>
</dbReference>
<sequence>MTPEILPMHLLALLAAPADAVIAVRGDGWVEVVPASRAAGVVVYSRERLLEDDVPLTPDALAELADRLTDCAEITLAA</sequence>
<evidence type="ECO:0000313" key="1">
    <source>
        <dbReference type="EMBL" id="MFC7330840.1"/>
    </source>
</evidence>
<gene>
    <name evidence="1" type="ORF">ACFQRF_24195</name>
</gene>
<dbReference type="EMBL" id="JBHTBH010000014">
    <property type="protein sequence ID" value="MFC7330840.1"/>
    <property type="molecule type" value="Genomic_DNA"/>
</dbReference>
<accession>A0ABW2KP96</accession>
<comment type="caution">
    <text evidence="1">The sequence shown here is derived from an EMBL/GenBank/DDBJ whole genome shotgun (WGS) entry which is preliminary data.</text>
</comment>
<name>A0ABW2KP96_9ACTN</name>
<protein>
    <submittedName>
        <fullName evidence="1">Uncharacterized protein</fullName>
    </submittedName>
</protein>